<dbReference type="InterPro" id="IPR001647">
    <property type="entry name" value="HTH_TetR"/>
</dbReference>
<dbReference type="InterPro" id="IPR050109">
    <property type="entry name" value="HTH-type_TetR-like_transc_reg"/>
</dbReference>
<dbReference type="RefSeq" id="WP_379983561.1">
    <property type="nucleotide sequence ID" value="NZ_JADIKD010000012.1"/>
</dbReference>
<dbReference type="Pfam" id="PF00440">
    <property type="entry name" value="TetR_N"/>
    <property type="match status" value="1"/>
</dbReference>
<evidence type="ECO:0000313" key="8">
    <source>
        <dbReference type="Proteomes" id="UP001620408"/>
    </source>
</evidence>
<dbReference type="PANTHER" id="PTHR30055">
    <property type="entry name" value="HTH-TYPE TRANSCRIPTIONAL REGULATOR RUTR"/>
    <property type="match status" value="1"/>
</dbReference>
<evidence type="ECO:0000256" key="1">
    <source>
        <dbReference type="ARBA" id="ARBA00022491"/>
    </source>
</evidence>
<sequence length="208" mass="23181">MSKHEKSIEEAPLSRRAREQRERILSAAQQCFVKYGFHAASMANIAEAAEMSAGLIYRYFPNKSAIVLAIIEQQTEIELEDIRALSASTDFTEALVEAFAIWSKPTPDMRMMNAALFLETSAEATRDPQVAEAIQHADDLCFAEFRAWLARPREQGGVGMTAALSERRSLVFLCMIEGLAVRAARDPSMDLDLLRGALAEVMPRLIEE</sequence>
<evidence type="ECO:0000256" key="5">
    <source>
        <dbReference type="PROSITE-ProRule" id="PRU00335"/>
    </source>
</evidence>
<dbReference type="SUPFAM" id="SSF46689">
    <property type="entry name" value="Homeodomain-like"/>
    <property type="match status" value="1"/>
</dbReference>
<evidence type="ECO:0000256" key="3">
    <source>
        <dbReference type="ARBA" id="ARBA00023125"/>
    </source>
</evidence>
<keyword evidence="4" id="KW-0804">Transcription</keyword>
<evidence type="ECO:0000256" key="4">
    <source>
        <dbReference type="ARBA" id="ARBA00023163"/>
    </source>
</evidence>
<dbReference type="EMBL" id="JADIKD010000012">
    <property type="protein sequence ID" value="MFK2918821.1"/>
    <property type="molecule type" value="Genomic_DNA"/>
</dbReference>
<evidence type="ECO:0000259" key="6">
    <source>
        <dbReference type="PROSITE" id="PS50977"/>
    </source>
</evidence>
<feature type="domain" description="HTH tetR-type" evidence="6">
    <location>
        <begin position="18"/>
        <end position="78"/>
    </location>
</feature>
<comment type="caution">
    <text evidence="7">The sequence shown here is derived from an EMBL/GenBank/DDBJ whole genome shotgun (WGS) entry which is preliminary data.</text>
</comment>
<keyword evidence="3 5" id="KW-0238">DNA-binding</keyword>
<dbReference type="InterPro" id="IPR036271">
    <property type="entry name" value="Tet_transcr_reg_TetR-rel_C_sf"/>
</dbReference>
<reference evidence="7 8" key="1">
    <citation type="submission" date="2020-10" db="EMBL/GenBank/DDBJ databases">
        <title>Phylogeny of dyella-like bacteria.</title>
        <authorList>
            <person name="Fu J."/>
        </authorList>
    </citation>
    <scope>NUCLEOTIDE SEQUENCE [LARGE SCALE GENOMIC DNA]</scope>
    <source>
        <strain evidence="7 8">BB4</strain>
    </source>
</reference>
<evidence type="ECO:0000256" key="2">
    <source>
        <dbReference type="ARBA" id="ARBA00023015"/>
    </source>
</evidence>
<feature type="DNA-binding region" description="H-T-H motif" evidence="5">
    <location>
        <begin position="41"/>
        <end position="60"/>
    </location>
</feature>
<dbReference type="Pfam" id="PF13977">
    <property type="entry name" value="TetR_C_6"/>
    <property type="match status" value="1"/>
</dbReference>
<dbReference type="Gene3D" id="1.10.357.10">
    <property type="entry name" value="Tetracycline Repressor, domain 2"/>
    <property type="match status" value="1"/>
</dbReference>
<protein>
    <submittedName>
        <fullName evidence="7">TetR/AcrR family transcriptional regulator</fullName>
    </submittedName>
</protein>
<accession>A0ABW8K7M2</accession>
<gene>
    <name evidence="7" type="ORF">ISS97_16235</name>
</gene>
<dbReference type="InterPro" id="IPR039538">
    <property type="entry name" value="BetI_C"/>
</dbReference>
<evidence type="ECO:0000313" key="7">
    <source>
        <dbReference type="EMBL" id="MFK2918821.1"/>
    </source>
</evidence>
<dbReference type="Proteomes" id="UP001620408">
    <property type="component" value="Unassembled WGS sequence"/>
</dbReference>
<dbReference type="PROSITE" id="PS50977">
    <property type="entry name" value="HTH_TETR_2"/>
    <property type="match status" value="1"/>
</dbReference>
<name>A0ABW8K7M2_9GAMM</name>
<proteinExistence type="predicted"/>
<organism evidence="7 8">
    <name type="scientific">Dyella koreensis</name>
    <dbReference type="NCBI Taxonomy" id="311235"/>
    <lineage>
        <taxon>Bacteria</taxon>
        <taxon>Pseudomonadati</taxon>
        <taxon>Pseudomonadota</taxon>
        <taxon>Gammaproteobacteria</taxon>
        <taxon>Lysobacterales</taxon>
        <taxon>Rhodanobacteraceae</taxon>
        <taxon>Dyella</taxon>
    </lineage>
</organism>
<dbReference type="InterPro" id="IPR009057">
    <property type="entry name" value="Homeodomain-like_sf"/>
</dbReference>
<keyword evidence="1" id="KW-0678">Repressor</keyword>
<keyword evidence="2" id="KW-0805">Transcription regulation</keyword>
<dbReference type="SUPFAM" id="SSF48498">
    <property type="entry name" value="Tetracyclin repressor-like, C-terminal domain"/>
    <property type="match status" value="1"/>
</dbReference>
<dbReference type="PRINTS" id="PR00455">
    <property type="entry name" value="HTHTETR"/>
</dbReference>
<keyword evidence="8" id="KW-1185">Reference proteome</keyword>
<dbReference type="PANTHER" id="PTHR30055:SF234">
    <property type="entry name" value="HTH-TYPE TRANSCRIPTIONAL REGULATOR BETI"/>
    <property type="match status" value="1"/>
</dbReference>